<sequence>MANTVFRIARRALIAATSILALHSTGALAAKDYIVTAARPNLIFVADAKARKVVRSFEIPNTSMGNSPQALVVSKDGKVGYVIHNRWETISGIDLDNGKEVFRAELSGGDIRGKAPFAIDLSPDGKELAVFVNPTQLLPGEYKSLDPYIAIYRTDAGVGAQPERKLKTPRRVSSLIYSAKGDILYVYSWDMLKLDPKTGEVKGKHPWRDWKRKDRGEPDTLAIWPQWEQSNIFATPFYVADTTRDTSDFSTYRAGIWSLDLETDQVKFTEFEDASVVLFSTAVNPVRRNETYTVYTQLTKVDLDTGKMQRVDLDHTYYDVNVSSDGSELYIGGTQGDIAVYDSKTLKRLGNIRTPSGGDQVLSSLRMFTR</sequence>
<dbReference type="SUPFAM" id="SSF50969">
    <property type="entry name" value="YVTN repeat-like/Quinoprotein amine dehydrogenase"/>
    <property type="match status" value="1"/>
</dbReference>
<reference evidence="2 3" key="1">
    <citation type="submission" date="2020-02" db="EMBL/GenBank/DDBJ databases">
        <title>Nitrogenibacter mangrovi gen. nov., sp. nov. isolated from mangrove sediment, a denitrifying betaproteobacterium.</title>
        <authorList>
            <person name="Liao H."/>
            <person name="Tian Y."/>
        </authorList>
    </citation>
    <scope>NUCLEOTIDE SEQUENCE [LARGE SCALE GENOMIC DNA]</scope>
    <source>
        <strain evidence="2 3">M9-3-2</strain>
    </source>
</reference>
<dbReference type="EMBL" id="CP048836">
    <property type="protein sequence ID" value="QID16176.1"/>
    <property type="molecule type" value="Genomic_DNA"/>
</dbReference>
<accession>A0A6C1AXV7</accession>
<evidence type="ECO:0000256" key="1">
    <source>
        <dbReference type="SAM" id="SignalP"/>
    </source>
</evidence>
<proteinExistence type="predicted"/>
<name>A0A6C1AXV7_9RHOO</name>
<dbReference type="PANTHER" id="PTHR47197:SF3">
    <property type="entry name" value="DIHYDRO-HEME D1 DEHYDROGENASE"/>
    <property type="match status" value="1"/>
</dbReference>
<keyword evidence="3" id="KW-1185">Reference proteome</keyword>
<dbReference type="RefSeq" id="WP_173763342.1">
    <property type="nucleotide sequence ID" value="NZ_CP048836.1"/>
</dbReference>
<feature type="chain" id="PRO_5025518510" evidence="1">
    <location>
        <begin position="30"/>
        <end position="370"/>
    </location>
</feature>
<gene>
    <name evidence="2" type="primary">peaD</name>
    <name evidence="2" type="ORF">G3580_00175</name>
</gene>
<keyword evidence="1" id="KW-0732">Signal</keyword>
<dbReference type="KEGG" id="azq:G3580_00175"/>
<dbReference type="Gene3D" id="2.130.10.10">
    <property type="entry name" value="YVTN repeat-like/Quinoprotein amine dehydrogenase"/>
    <property type="match status" value="1"/>
</dbReference>
<evidence type="ECO:0000313" key="3">
    <source>
        <dbReference type="Proteomes" id="UP000501991"/>
    </source>
</evidence>
<feature type="signal peptide" evidence="1">
    <location>
        <begin position="1"/>
        <end position="29"/>
    </location>
</feature>
<protein>
    <submittedName>
        <fullName evidence="2">Quinohemoprotein amine dehydrogenase subunit beta</fullName>
    </submittedName>
</protein>
<dbReference type="Proteomes" id="UP000501991">
    <property type="component" value="Chromosome"/>
</dbReference>
<dbReference type="AlphaFoldDB" id="A0A6C1AXV7"/>
<evidence type="ECO:0000313" key="2">
    <source>
        <dbReference type="EMBL" id="QID16176.1"/>
    </source>
</evidence>
<dbReference type="InterPro" id="IPR011044">
    <property type="entry name" value="Quino_amine_DH_bsu"/>
</dbReference>
<dbReference type="InterPro" id="IPR051200">
    <property type="entry name" value="Host-pathogen_enzymatic-act"/>
</dbReference>
<dbReference type="InterPro" id="IPR023879">
    <property type="entry name" value="QH-AmDH_bsu"/>
</dbReference>
<dbReference type="InterPro" id="IPR015943">
    <property type="entry name" value="WD40/YVTN_repeat-like_dom_sf"/>
</dbReference>
<dbReference type="NCBIfam" id="TIGR03907">
    <property type="entry name" value="QH_beta"/>
    <property type="match status" value="1"/>
</dbReference>
<dbReference type="PANTHER" id="PTHR47197">
    <property type="entry name" value="PROTEIN NIRF"/>
    <property type="match status" value="1"/>
</dbReference>
<organism evidence="2 3">
    <name type="scientific">Nitrogeniibacter mangrovi</name>
    <dbReference type="NCBI Taxonomy" id="2016596"/>
    <lineage>
        <taxon>Bacteria</taxon>
        <taxon>Pseudomonadati</taxon>
        <taxon>Pseudomonadota</taxon>
        <taxon>Betaproteobacteria</taxon>
        <taxon>Rhodocyclales</taxon>
        <taxon>Zoogloeaceae</taxon>
        <taxon>Nitrogeniibacter</taxon>
    </lineage>
</organism>